<dbReference type="EMBL" id="SKBN01000204">
    <property type="protein sequence ID" value="TGJ80733.1"/>
    <property type="molecule type" value="Genomic_DNA"/>
</dbReference>
<dbReference type="AlphaFoldDB" id="A0A4Z0YQK4"/>
<comment type="caution">
    <text evidence="2">The sequence shown here is derived from an EMBL/GenBank/DDBJ whole genome shotgun (WGS) entry which is preliminary data.</text>
</comment>
<dbReference type="Proteomes" id="UP000297716">
    <property type="component" value="Unassembled WGS sequence"/>
</dbReference>
<dbReference type="Gene3D" id="3.40.630.30">
    <property type="match status" value="1"/>
</dbReference>
<dbReference type="PANTHER" id="PTHR43792:SF1">
    <property type="entry name" value="N-ACETYLTRANSFERASE DOMAIN-CONTAINING PROTEIN"/>
    <property type="match status" value="1"/>
</dbReference>
<feature type="domain" description="N-acetyltransferase" evidence="1">
    <location>
        <begin position="33"/>
        <end position="156"/>
    </location>
</feature>
<feature type="non-terminal residue" evidence="2">
    <location>
        <position position="158"/>
    </location>
</feature>
<sequence>MAEENPPLITVKTTLPSQPFPANAARSPIKTARLVIRPLTQDDLEALHVLRTQSEVMACTALGRIDRDLTDTQVKLDPFLAPRDAKTYNPGIYLASTGELIGLGGVFGTESELGWPEVGYMIKSEHWGRGYTTEFLKAFVKAWWSLPRSNVEAKVDAL</sequence>
<reference evidence="2 3" key="1">
    <citation type="submission" date="2019-03" db="EMBL/GenBank/DDBJ databases">
        <title>Draft genome sequence of Xylaria hypoxylon DSM 108379, a ubiquitous saprotrophic-parasitic fungi on hardwood.</title>
        <authorList>
            <person name="Buettner E."/>
            <person name="Leonhardt S."/>
            <person name="Gebauer A.M."/>
            <person name="Liers C."/>
            <person name="Hofrichter M."/>
            <person name="Kellner H."/>
        </authorList>
    </citation>
    <scope>NUCLEOTIDE SEQUENCE [LARGE SCALE GENOMIC DNA]</scope>
    <source>
        <strain evidence="2 3">DSM 108379</strain>
    </source>
</reference>
<protein>
    <recommendedName>
        <fullName evidence="1">N-acetyltransferase domain-containing protein</fullName>
    </recommendedName>
</protein>
<accession>A0A4Z0YQK4</accession>
<evidence type="ECO:0000313" key="2">
    <source>
        <dbReference type="EMBL" id="TGJ80733.1"/>
    </source>
</evidence>
<dbReference type="GO" id="GO:0016747">
    <property type="term" value="F:acyltransferase activity, transferring groups other than amino-acyl groups"/>
    <property type="evidence" value="ECO:0007669"/>
    <property type="project" value="InterPro"/>
</dbReference>
<keyword evidence="3" id="KW-1185">Reference proteome</keyword>
<dbReference type="InterPro" id="IPR000182">
    <property type="entry name" value="GNAT_dom"/>
</dbReference>
<dbReference type="InterPro" id="IPR051531">
    <property type="entry name" value="N-acetyltransferase"/>
</dbReference>
<evidence type="ECO:0000259" key="1">
    <source>
        <dbReference type="Pfam" id="PF13302"/>
    </source>
</evidence>
<dbReference type="InterPro" id="IPR016181">
    <property type="entry name" value="Acyl_CoA_acyltransferase"/>
</dbReference>
<dbReference type="SUPFAM" id="SSF55729">
    <property type="entry name" value="Acyl-CoA N-acyltransferases (Nat)"/>
    <property type="match status" value="1"/>
</dbReference>
<dbReference type="OrthoDB" id="4072826at2759"/>
<organism evidence="2 3">
    <name type="scientific">Xylaria hypoxylon</name>
    <dbReference type="NCBI Taxonomy" id="37992"/>
    <lineage>
        <taxon>Eukaryota</taxon>
        <taxon>Fungi</taxon>
        <taxon>Dikarya</taxon>
        <taxon>Ascomycota</taxon>
        <taxon>Pezizomycotina</taxon>
        <taxon>Sordariomycetes</taxon>
        <taxon>Xylariomycetidae</taxon>
        <taxon>Xylariales</taxon>
        <taxon>Xylariaceae</taxon>
        <taxon>Xylaria</taxon>
    </lineage>
</organism>
<proteinExistence type="predicted"/>
<dbReference type="PANTHER" id="PTHR43792">
    <property type="entry name" value="GNAT FAMILY, PUTATIVE (AFU_ORTHOLOGUE AFUA_3G00765)-RELATED-RELATED"/>
    <property type="match status" value="1"/>
</dbReference>
<dbReference type="Pfam" id="PF13302">
    <property type="entry name" value="Acetyltransf_3"/>
    <property type="match status" value="1"/>
</dbReference>
<name>A0A4Z0YQK4_9PEZI</name>
<gene>
    <name evidence="2" type="ORF">E0Z10_g8039</name>
</gene>
<evidence type="ECO:0000313" key="3">
    <source>
        <dbReference type="Proteomes" id="UP000297716"/>
    </source>
</evidence>